<dbReference type="Pfam" id="PF02466">
    <property type="entry name" value="Tim17"/>
    <property type="match status" value="1"/>
</dbReference>
<dbReference type="InterPro" id="IPR019531">
    <property type="entry name" value="Pmp4"/>
</dbReference>
<dbReference type="EMBL" id="ML978717">
    <property type="protein sequence ID" value="KAF2088057.1"/>
    <property type="molecule type" value="Genomic_DNA"/>
</dbReference>
<dbReference type="PIRSF" id="PIRSF013674">
    <property type="entry name" value="PXMP4"/>
    <property type="match status" value="1"/>
</dbReference>
<sequence>MDALRSLEASAERIVLDPRYHDLFALVKGIRNGIVYGTKVRFPHALVMIFLFRSGTFRNKLFLVLKATRQHARNLGLFALIYKTSMLVLRHTASAQKERPYDSMISGLLGGYFVFGRRQSSVNQQIVIYVFARVVLAMAKLVVQPSGAPGHGKMPDGGDGWGLVSDPVLSKKIKDNAWPVFASMSWALVMYVWRWHPETVQPSLRSSMNYIYEQSDHWDSLRTLLWHNK</sequence>
<accession>A0A9P4HWD8</accession>
<dbReference type="PANTHER" id="PTHR15460">
    <property type="entry name" value="PEROXISOMAL MEMBRANE PROTEIN 4"/>
    <property type="match status" value="1"/>
</dbReference>
<gene>
    <name evidence="1" type="ORF">K490DRAFT_73053</name>
</gene>
<dbReference type="Proteomes" id="UP000799776">
    <property type="component" value="Unassembled WGS sequence"/>
</dbReference>
<keyword evidence="2" id="KW-1185">Reference proteome</keyword>
<name>A0A9P4HWD8_9PEZI</name>
<comment type="caution">
    <text evidence="1">The sequence shown here is derived from an EMBL/GenBank/DDBJ whole genome shotgun (WGS) entry which is preliminary data.</text>
</comment>
<dbReference type="OrthoDB" id="39659at2759"/>
<dbReference type="GO" id="GO:0005778">
    <property type="term" value="C:peroxisomal membrane"/>
    <property type="evidence" value="ECO:0007669"/>
    <property type="project" value="TreeGrafter"/>
</dbReference>
<protein>
    <submittedName>
        <fullName evidence="1">Peroxisomal membrane protein 4</fullName>
    </submittedName>
</protein>
<proteinExistence type="predicted"/>
<dbReference type="AlphaFoldDB" id="A0A9P4HWD8"/>
<evidence type="ECO:0000313" key="1">
    <source>
        <dbReference type="EMBL" id="KAF2088057.1"/>
    </source>
</evidence>
<reference evidence="1" key="1">
    <citation type="journal article" date="2020" name="Stud. Mycol.">
        <title>101 Dothideomycetes genomes: a test case for predicting lifestyles and emergence of pathogens.</title>
        <authorList>
            <person name="Haridas S."/>
            <person name="Albert R."/>
            <person name="Binder M."/>
            <person name="Bloem J."/>
            <person name="Labutti K."/>
            <person name="Salamov A."/>
            <person name="Andreopoulos B."/>
            <person name="Baker S."/>
            <person name="Barry K."/>
            <person name="Bills G."/>
            <person name="Bluhm B."/>
            <person name="Cannon C."/>
            <person name="Castanera R."/>
            <person name="Culley D."/>
            <person name="Daum C."/>
            <person name="Ezra D."/>
            <person name="Gonzalez J."/>
            <person name="Henrissat B."/>
            <person name="Kuo A."/>
            <person name="Liang C."/>
            <person name="Lipzen A."/>
            <person name="Lutzoni F."/>
            <person name="Magnuson J."/>
            <person name="Mondo S."/>
            <person name="Nolan M."/>
            <person name="Ohm R."/>
            <person name="Pangilinan J."/>
            <person name="Park H.-J."/>
            <person name="Ramirez L."/>
            <person name="Alfaro M."/>
            <person name="Sun H."/>
            <person name="Tritt A."/>
            <person name="Yoshinaga Y."/>
            <person name="Zwiers L.-H."/>
            <person name="Turgeon B."/>
            <person name="Goodwin S."/>
            <person name="Spatafora J."/>
            <person name="Crous P."/>
            <person name="Grigoriev I."/>
        </authorList>
    </citation>
    <scope>NUCLEOTIDE SEQUENCE</scope>
    <source>
        <strain evidence="1">CBS 121410</strain>
    </source>
</reference>
<dbReference type="PANTHER" id="PTHR15460:SF3">
    <property type="entry name" value="PEROXISOMAL MEMBRANE PROTEIN 4"/>
    <property type="match status" value="1"/>
</dbReference>
<organism evidence="1 2">
    <name type="scientific">Saccharata proteae CBS 121410</name>
    <dbReference type="NCBI Taxonomy" id="1314787"/>
    <lineage>
        <taxon>Eukaryota</taxon>
        <taxon>Fungi</taxon>
        <taxon>Dikarya</taxon>
        <taxon>Ascomycota</taxon>
        <taxon>Pezizomycotina</taxon>
        <taxon>Dothideomycetes</taxon>
        <taxon>Dothideomycetes incertae sedis</taxon>
        <taxon>Botryosphaeriales</taxon>
        <taxon>Saccharataceae</taxon>
        <taxon>Saccharata</taxon>
    </lineage>
</organism>
<evidence type="ECO:0000313" key="2">
    <source>
        <dbReference type="Proteomes" id="UP000799776"/>
    </source>
</evidence>